<evidence type="ECO:0000313" key="1">
    <source>
        <dbReference type="EMBL" id="MUN06298.1"/>
    </source>
</evidence>
<dbReference type="PANTHER" id="PTHR34070">
    <property type="entry name" value="ARMADILLO-TYPE FOLD"/>
    <property type="match status" value="1"/>
</dbReference>
<dbReference type="Pfam" id="PF08713">
    <property type="entry name" value="DNA_alkylation"/>
    <property type="match status" value="1"/>
</dbReference>
<dbReference type="CDD" id="cd06561">
    <property type="entry name" value="AlkD_like"/>
    <property type="match status" value="1"/>
</dbReference>
<dbReference type="RefSeq" id="WP_155840924.1">
    <property type="nucleotide sequence ID" value="NZ_BAAAIA010000009.1"/>
</dbReference>
<accession>A0A7C9MFZ7</accession>
<dbReference type="AlphaFoldDB" id="A0A7C9MFZ7"/>
<dbReference type="SUPFAM" id="SSF48371">
    <property type="entry name" value="ARM repeat"/>
    <property type="match status" value="1"/>
</dbReference>
<evidence type="ECO:0000313" key="2">
    <source>
        <dbReference type="Proteomes" id="UP000480122"/>
    </source>
</evidence>
<dbReference type="InterPro" id="IPR014825">
    <property type="entry name" value="DNA_alkylation"/>
</dbReference>
<gene>
    <name evidence="1" type="ORF">GLX25_04100</name>
</gene>
<protein>
    <submittedName>
        <fullName evidence="1">DNA alkylation repair protein</fullName>
    </submittedName>
</protein>
<dbReference type="InterPro" id="IPR016024">
    <property type="entry name" value="ARM-type_fold"/>
</dbReference>
<keyword evidence="2" id="KW-1185">Reference proteome</keyword>
<proteinExistence type="predicted"/>
<dbReference type="EMBL" id="WODA01000006">
    <property type="protein sequence ID" value="MUN06298.1"/>
    <property type="molecule type" value="Genomic_DNA"/>
</dbReference>
<organism evidence="1 2">
    <name type="scientific">Agromyces luteolus</name>
    <dbReference type="NCBI Taxonomy" id="88373"/>
    <lineage>
        <taxon>Bacteria</taxon>
        <taxon>Bacillati</taxon>
        <taxon>Actinomycetota</taxon>
        <taxon>Actinomycetes</taxon>
        <taxon>Micrococcales</taxon>
        <taxon>Microbacteriaceae</taxon>
        <taxon>Agromyces</taxon>
    </lineage>
</organism>
<comment type="caution">
    <text evidence="1">The sequence shown here is derived from an EMBL/GenBank/DDBJ whole genome shotgun (WGS) entry which is preliminary data.</text>
</comment>
<dbReference type="Proteomes" id="UP000480122">
    <property type="component" value="Unassembled WGS sequence"/>
</dbReference>
<dbReference type="OrthoDB" id="9775346at2"/>
<name>A0A7C9MFZ7_9MICO</name>
<sequence length="263" mass="28689">MAEPADATAAGVRAALAAVADPARAAASARFFKTGPGEYGEGDAFLGVTVPQLRVVAKGFRDLPLLEIRELLDSAVHEVRLCALVVLVDRFDRASRVRTRDDAERARIAAFYLGRVRAGRVDNWDLVDASADRILGAWLLDPAPAVAGAADGTTPAPGPEVLDDLVANPDLWQRRAGIMATFAFLKAGDGGPTLRLAPRLLDDPHDLIHKATGWMLRELGARVDRAELERFLDRYAARMPRTMLSYATEHLEPAERARYRAMR</sequence>
<dbReference type="Gene3D" id="1.25.10.90">
    <property type="match status" value="1"/>
</dbReference>
<reference evidence="1 2" key="1">
    <citation type="submission" date="2019-11" db="EMBL/GenBank/DDBJ databases">
        <title>Agromyces kandeliae sp. nov., isolated from mangrove soil.</title>
        <authorList>
            <person name="Wang R."/>
        </authorList>
    </citation>
    <scope>NUCLEOTIDE SEQUENCE [LARGE SCALE GENOMIC DNA]</scope>
    <source>
        <strain evidence="1 2">JCM 11431</strain>
    </source>
</reference>
<dbReference type="PANTHER" id="PTHR34070:SF1">
    <property type="entry name" value="DNA ALKYLATION REPAIR PROTEIN"/>
    <property type="match status" value="1"/>
</dbReference>